<dbReference type="InterPro" id="IPR027417">
    <property type="entry name" value="P-loop_NTPase"/>
</dbReference>
<keyword evidence="7 12" id="KW-0067">ATP-binding</keyword>
<evidence type="ECO:0000313" key="12">
    <source>
        <dbReference type="EMBL" id="RMW98837.1"/>
    </source>
</evidence>
<dbReference type="AlphaFoldDB" id="A0A3M6Q6N9"/>
<dbReference type="SMART" id="SM00382">
    <property type="entry name" value="AAA"/>
    <property type="match status" value="1"/>
</dbReference>
<dbReference type="InterPro" id="IPR017871">
    <property type="entry name" value="ABC_transporter-like_CS"/>
</dbReference>
<dbReference type="FunFam" id="3.40.50.300:FF:000134">
    <property type="entry name" value="Iron-enterobactin ABC transporter ATP-binding protein"/>
    <property type="match status" value="1"/>
</dbReference>
<name>A0A3M6Q6N9_9BURK</name>
<evidence type="ECO:0000256" key="4">
    <source>
        <dbReference type="ARBA" id="ARBA00022475"/>
    </source>
</evidence>
<keyword evidence="10" id="KW-0472">Membrane</keyword>
<keyword evidence="5" id="KW-0410">Iron transport</keyword>
<feature type="domain" description="ABC transporter" evidence="11">
    <location>
        <begin position="2"/>
        <end position="236"/>
    </location>
</feature>
<evidence type="ECO:0000313" key="13">
    <source>
        <dbReference type="Proteomes" id="UP000267521"/>
    </source>
</evidence>
<gene>
    <name evidence="12" type="ORF">EBQ26_05850</name>
</gene>
<dbReference type="PANTHER" id="PTHR42771:SF3">
    <property type="entry name" value="PETROBACTIN IMPORT ATP-BINDING PROTEIN YCLP"/>
    <property type="match status" value="1"/>
</dbReference>
<keyword evidence="4" id="KW-1003">Cell membrane</keyword>
<dbReference type="PANTHER" id="PTHR42771">
    <property type="entry name" value="IRON(3+)-HYDROXAMATE IMPORT ATP-BINDING PROTEIN FHUC"/>
    <property type="match status" value="1"/>
</dbReference>
<dbReference type="EMBL" id="RDQM01000006">
    <property type="protein sequence ID" value="RMW98837.1"/>
    <property type="molecule type" value="Genomic_DNA"/>
</dbReference>
<dbReference type="Proteomes" id="UP000267521">
    <property type="component" value="Unassembled WGS sequence"/>
</dbReference>
<evidence type="ECO:0000256" key="8">
    <source>
        <dbReference type="ARBA" id="ARBA00023004"/>
    </source>
</evidence>
<evidence type="ECO:0000259" key="11">
    <source>
        <dbReference type="PROSITE" id="PS50893"/>
    </source>
</evidence>
<accession>A0A3M6Q6N9</accession>
<dbReference type="InterPro" id="IPR003439">
    <property type="entry name" value="ABC_transporter-like_ATP-bd"/>
</dbReference>
<dbReference type="InterPro" id="IPR051535">
    <property type="entry name" value="Siderophore_ABC-ATPase"/>
</dbReference>
<dbReference type="InterPro" id="IPR003593">
    <property type="entry name" value="AAA+_ATPase"/>
</dbReference>
<dbReference type="Gene3D" id="3.40.50.300">
    <property type="entry name" value="P-loop containing nucleotide triphosphate hydrolases"/>
    <property type="match status" value="1"/>
</dbReference>
<keyword evidence="6" id="KW-0547">Nucleotide-binding</keyword>
<reference evidence="12 13" key="1">
    <citation type="submission" date="2018-10" db="EMBL/GenBank/DDBJ databases">
        <title>Comamonadaceae CDC group NO-1 genome sequencing and assembly.</title>
        <authorList>
            <person name="Bernier A.-M."/>
            <person name="Bernard K."/>
        </authorList>
    </citation>
    <scope>NUCLEOTIDE SEQUENCE [LARGE SCALE GENOMIC DNA]</scope>
    <source>
        <strain evidence="12 13">NML970147</strain>
    </source>
</reference>
<keyword evidence="8" id="KW-0408">Iron</keyword>
<evidence type="ECO:0000256" key="3">
    <source>
        <dbReference type="ARBA" id="ARBA00022448"/>
    </source>
</evidence>
<evidence type="ECO:0000256" key="7">
    <source>
        <dbReference type="ARBA" id="ARBA00022840"/>
    </source>
</evidence>
<dbReference type="PROSITE" id="PS00211">
    <property type="entry name" value="ABC_TRANSPORTER_1"/>
    <property type="match status" value="1"/>
</dbReference>
<comment type="caution">
    <text evidence="12">The sequence shown here is derived from an EMBL/GenBank/DDBJ whole genome shotgun (WGS) entry which is preliminary data.</text>
</comment>
<organism evidence="12 13">
    <name type="scientific">Allofranklinella schreckenbergeri</name>
    <dbReference type="NCBI Taxonomy" id="1076744"/>
    <lineage>
        <taxon>Bacteria</taxon>
        <taxon>Pseudomonadati</taxon>
        <taxon>Pseudomonadota</taxon>
        <taxon>Betaproteobacteria</taxon>
        <taxon>Burkholderiales</taxon>
        <taxon>Comamonadaceae</taxon>
        <taxon>Allofranklinella</taxon>
    </lineage>
</organism>
<proteinExistence type="inferred from homology"/>
<dbReference type="GO" id="GO:0006826">
    <property type="term" value="P:iron ion transport"/>
    <property type="evidence" value="ECO:0007669"/>
    <property type="project" value="UniProtKB-KW"/>
</dbReference>
<dbReference type="SUPFAM" id="SSF52540">
    <property type="entry name" value="P-loop containing nucleoside triphosphate hydrolases"/>
    <property type="match status" value="1"/>
</dbReference>
<dbReference type="Pfam" id="PF00005">
    <property type="entry name" value="ABC_tran"/>
    <property type="match status" value="1"/>
</dbReference>
<evidence type="ECO:0000256" key="5">
    <source>
        <dbReference type="ARBA" id="ARBA00022496"/>
    </source>
</evidence>
<evidence type="ECO:0000256" key="6">
    <source>
        <dbReference type="ARBA" id="ARBA00022741"/>
    </source>
</evidence>
<evidence type="ECO:0000256" key="2">
    <source>
        <dbReference type="ARBA" id="ARBA00005417"/>
    </source>
</evidence>
<evidence type="ECO:0000256" key="9">
    <source>
        <dbReference type="ARBA" id="ARBA00023065"/>
    </source>
</evidence>
<keyword evidence="9" id="KW-0406">Ion transport</keyword>
<evidence type="ECO:0000256" key="1">
    <source>
        <dbReference type="ARBA" id="ARBA00004202"/>
    </source>
</evidence>
<dbReference type="PROSITE" id="PS50893">
    <property type="entry name" value="ABC_TRANSPORTER_2"/>
    <property type="match status" value="1"/>
</dbReference>
<dbReference type="RefSeq" id="WP_122238088.1">
    <property type="nucleotide sequence ID" value="NZ_RDQM01000006.1"/>
</dbReference>
<dbReference type="GO" id="GO:0005524">
    <property type="term" value="F:ATP binding"/>
    <property type="evidence" value="ECO:0007669"/>
    <property type="project" value="UniProtKB-KW"/>
</dbReference>
<dbReference type="GO" id="GO:0005886">
    <property type="term" value="C:plasma membrane"/>
    <property type="evidence" value="ECO:0007669"/>
    <property type="project" value="UniProtKB-SubCell"/>
</dbReference>
<comment type="similarity">
    <text evidence="2">Belongs to the ABC transporter superfamily.</text>
</comment>
<comment type="subcellular location">
    <subcellularLocation>
        <location evidence="1">Cell membrane</location>
        <topology evidence="1">Peripheral membrane protein</topology>
    </subcellularLocation>
</comment>
<protein>
    <submittedName>
        <fullName evidence="12">ATP-binding cassette domain-containing protein</fullName>
    </submittedName>
</protein>
<evidence type="ECO:0000256" key="10">
    <source>
        <dbReference type="ARBA" id="ARBA00023136"/>
    </source>
</evidence>
<sequence length="252" mass="27780">MIEIEHLSKHYGATPVVQDVSLTIPKGGVTSIIGPNGAGKSTLLGMVSRLLPMDAGRVRVDGLDVATTPSDVLARKLAILRQDNPLSLRLTVRDLVAFGRFPHSRGRLRAEDVAHIDRALAHLHLEPLAGRYLDEISGGQRQRAFVAMVMCQDTDYILLDEPLNNLDMHHGVAMMRLLRELADAHGKTVVIVIHDINFASTYSDHIVAMKGGRLYATGSPAELVRPQVLQPLYEMEIAVHELGGQRICVYYR</sequence>
<dbReference type="CDD" id="cd03214">
    <property type="entry name" value="ABC_Iron-Siderophores_B12_Hemin"/>
    <property type="match status" value="1"/>
</dbReference>
<dbReference type="GO" id="GO:0016887">
    <property type="term" value="F:ATP hydrolysis activity"/>
    <property type="evidence" value="ECO:0007669"/>
    <property type="project" value="InterPro"/>
</dbReference>
<keyword evidence="3" id="KW-0813">Transport</keyword>